<organism evidence="4 5">
    <name type="scientific">Datura stramonium</name>
    <name type="common">Jimsonweed</name>
    <name type="synonym">Common thornapple</name>
    <dbReference type="NCBI Taxonomy" id="4076"/>
    <lineage>
        <taxon>Eukaryota</taxon>
        <taxon>Viridiplantae</taxon>
        <taxon>Streptophyta</taxon>
        <taxon>Embryophyta</taxon>
        <taxon>Tracheophyta</taxon>
        <taxon>Spermatophyta</taxon>
        <taxon>Magnoliopsida</taxon>
        <taxon>eudicotyledons</taxon>
        <taxon>Gunneridae</taxon>
        <taxon>Pentapetalae</taxon>
        <taxon>asterids</taxon>
        <taxon>lamiids</taxon>
        <taxon>Solanales</taxon>
        <taxon>Solanaceae</taxon>
        <taxon>Solanoideae</taxon>
        <taxon>Datureae</taxon>
        <taxon>Datura</taxon>
    </lineage>
</organism>
<feature type="region of interest" description="Disordered" evidence="3">
    <location>
        <begin position="154"/>
        <end position="184"/>
    </location>
</feature>
<dbReference type="InterPro" id="IPR033556">
    <property type="entry name" value="PLA"/>
</dbReference>
<name>A0ABS8UXH7_DATST</name>
<comment type="similarity">
    <text evidence="2">Belongs to the AB hydrolase superfamily. Lipase family.</text>
</comment>
<comment type="function">
    <text evidence="2">Acylhydrolase that catalyzes the hydrolysis of phospholipids at the sn-1 position.</text>
</comment>
<gene>
    <name evidence="4" type="ORF">HAX54_024184</name>
</gene>
<protein>
    <recommendedName>
        <fullName evidence="2">Phospholipase A1</fullName>
        <ecNumber evidence="2">3.1.1.-</ecNumber>
    </recommendedName>
</protein>
<dbReference type="EC" id="3.1.1.-" evidence="2"/>
<dbReference type="PANTHER" id="PTHR31828">
    <property type="entry name" value="PHOSPHOLIPASE A1-IIGAMMA"/>
    <property type="match status" value="1"/>
</dbReference>
<proteinExistence type="inferred from homology"/>
<dbReference type="EMBL" id="JACEIK010002942">
    <property type="protein sequence ID" value="MCD9639568.1"/>
    <property type="molecule type" value="Genomic_DNA"/>
</dbReference>
<evidence type="ECO:0000256" key="2">
    <source>
        <dbReference type="RuleBase" id="RU367093"/>
    </source>
</evidence>
<dbReference type="Gene3D" id="3.40.50.1820">
    <property type="entry name" value="alpha/beta hydrolase"/>
    <property type="match status" value="1"/>
</dbReference>
<evidence type="ECO:0000256" key="3">
    <source>
        <dbReference type="SAM" id="MobiDB-lite"/>
    </source>
</evidence>
<evidence type="ECO:0000313" key="4">
    <source>
        <dbReference type="EMBL" id="MCD9639568.1"/>
    </source>
</evidence>
<dbReference type="InterPro" id="IPR029058">
    <property type="entry name" value="AB_hydrolase_fold"/>
</dbReference>
<dbReference type="Proteomes" id="UP000823775">
    <property type="component" value="Unassembled WGS sequence"/>
</dbReference>
<evidence type="ECO:0000256" key="1">
    <source>
        <dbReference type="ARBA" id="ARBA00022801"/>
    </source>
</evidence>
<sequence length="184" mass="20983">MGTAPTWHELLGSNNWEGLLEPLDLNLRRLILRFRDFCQVTCNAFNNDENSKYCGSIRYGKSSFFHKVMFQSTSHYKVYSFLYATARVGAHKALFLHSLSRESWDRESNWIGYIAVTNDEISEKLGRGEIYIAFPRTMRNYESVNVLGARPESAEPLLHPKSLNKADPDNDNGGNNSDDDKNAP</sequence>
<accession>A0ABS8UXH7</accession>
<keyword evidence="2" id="KW-0442">Lipid degradation</keyword>
<keyword evidence="2" id="KW-0443">Lipid metabolism</keyword>
<keyword evidence="1 2" id="KW-0378">Hydrolase</keyword>
<dbReference type="PANTHER" id="PTHR31828:SF10">
    <property type="entry name" value="PHOSPHOLIPASE A1-IIDELTA"/>
    <property type="match status" value="1"/>
</dbReference>
<reference evidence="4 5" key="1">
    <citation type="journal article" date="2021" name="BMC Genomics">
        <title>Datura genome reveals duplications of psychoactive alkaloid biosynthetic genes and high mutation rate following tissue culture.</title>
        <authorList>
            <person name="Rajewski A."/>
            <person name="Carter-House D."/>
            <person name="Stajich J."/>
            <person name="Litt A."/>
        </authorList>
    </citation>
    <scope>NUCLEOTIDE SEQUENCE [LARGE SCALE GENOMIC DNA]</scope>
    <source>
        <strain evidence="4">AR-01</strain>
    </source>
</reference>
<comment type="caution">
    <text evidence="4">The sequence shown here is derived from an EMBL/GenBank/DDBJ whole genome shotgun (WGS) entry which is preliminary data.</text>
</comment>
<keyword evidence="5" id="KW-1185">Reference proteome</keyword>
<evidence type="ECO:0000313" key="5">
    <source>
        <dbReference type="Proteomes" id="UP000823775"/>
    </source>
</evidence>